<feature type="transmembrane region" description="Helical" evidence="6">
    <location>
        <begin position="51"/>
        <end position="69"/>
    </location>
</feature>
<evidence type="ECO:0000256" key="5">
    <source>
        <dbReference type="ARBA" id="ARBA00023136"/>
    </source>
</evidence>
<dbReference type="GO" id="GO:0015232">
    <property type="term" value="F:heme transmembrane transporter activity"/>
    <property type="evidence" value="ECO:0007669"/>
    <property type="project" value="InterPro"/>
</dbReference>
<reference evidence="7 9" key="1">
    <citation type="submission" date="2015-02" db="EMBL/GenBank/DDBJ databases">
        <title>Genome Sequencing of Rickettsiales.</title>
        <authorList>
            <person name="Daugherty S.C."/>
            <person name="Su Q."/>
            <person name="Abolude K."/>
            <person name="Beier-Sexton M."/>
            <person name="Carlyon J.A."/>
            <person name="Carter R."/>
            <person name="Day N.P."/>
            <person name="Dumler S.J."/>
            <person name="Dyachenko V."/>
            <person name="Godinez A."/>
            <person name="Kurtti T.J."/>
            <person name="Lichay M."/>
            <person name="Mullins K.E."/>
            <person name="Ott S."/>
            <person name="Pappas-Brown V."/>
            <person name="Paris D.H."/>
            <person name="Patel P."/>
            <person name="Richards A.L."/>
            <person name="Sadzewicz L."/>
            <person name="Sears K."/>
            <person name="Seidman D."/>
            <person name="Sengamalay N."/>
            <person name="Stenos J."/>
            <person name="Tallon L.J."/>
            <person name="Vincent G."/>
            <person name="Fraser C.M."/>
            <person name="Munderloh U."/>
            <person name="Dunning-Hotopp J.C."/>
        </authorList>
    </citation>
    <scope>NUCLEOTIDE SEQUENCE [LARGE SCALE GENOMIC DNA]</scope>
    <source>
        <strain evidence="7 9">Gilliam</strain>
    </source>
</reference>
<evidence type="ECO:0000256" key="3">
    <source>
        <dbReference type="ARBA" id="ARBA00022692"/>
    </source>
</evidence>
<dbReference type="Proteomes" id="UP000244959">
    <property type="component" value="Chromosome I"/>
</dbReference>
<keyword evidence="3 6" id="KW-0812">Transmembrane</keyword>
<reference evidence="8" key="3">
    <citation type="submission" date="2018-03" db="EMBL/GenBank/DDBJ databases">
        <authorList>
            <person name="Keele B.F."/>
        </authorList>
    </citation>
    <scope>NUCLEOTIDE SEQUENCE [LARGE SCALE GENOMIC DNA]</scope>
    <source>
        <strain evidence="8">Gilliam</strain>
    </source>
</reference>
<gene>
    <name evidence="8" type="primary">ccmB</name>
    <name evidence="8" type="ORF">GILLIAM_02688</name>
    <name evidence="7" type="ORF">OTSGILL_1942</name>
</gene>
<evidence type="ECO:0000313" key="10">
    <source>
        <dbReference type="Proteomes" id="UP000244959"/>
    </source>
</evidence>
<evidence type="ECO:0000313" key="9">
    <source>
        <dbReference type="Proteomes" id="UP000033769"/>
    </source>
</evidence>
<accession>A0A0F3M8N3</accession>
<name>A0A0F3M8N3_ORITS</name>
<dbReference type="EMBL" id="LANO01000036">
    <property type="protein sequence ID" value="KJV51857.1"/>
    <property type="molecule type" value="Genomic_DNA"/>
</dbReference>
<feature type="transmembrane region" description="Helical" evidence="6">
    <location>
        <begin position="189"/>
        <end position="209"/>
    </location>
</feature>
<dbReference type="GO" id="GO:0017004">
    <property type="term" value="P:cytochrome complex assembly"/>
    <property type="evidence" value="ECO:0007669"/>
    <property type="project" value="InterPro"/>
</dbReference>
<protein>
    <submittedName>
        <fullName evidence="7">CcmB family protein</fullName>
    </submittedName>
    <submittedName>
        <fullName evidence="8">Heme exporter protein B</fullName>
    </submittedName>
</protein>
<dbReference type="AlphaFoldDB" id="A0A0F3M8N3"/>
<keyword evidence="5 6" id="KW-0472">Membrane</keyword>
<reference evidence="10" key="2">
    <citation type="submission" date="2018-03" db="EMBL/GenBank/DDBJ databases">
        <authorList>
            <person name="Batty M. E."/>
            <person name="Batty M E."/>
        </authorList>
    </citation>
    <scope>NUCLEOTIDE SEQUENCE [LARGE SCALE GENOMIC DNA]</scope>
    <source>
        <strain evidence="10">Gilliam</strain>
    </source>
</reference>
<dbReference type="InterPro" id="IPR003544">
    <property type="entry name" value="Cyt_c_biogenesis_CcmB"/>
</dbReference>
<evidence type="ECO:0000313" key="8">
    <source>
        <dbReference type="EMBL" id="SPR13116.1"/>
    </source>
</evidence>
<sequence>MNKLLLLLKHEIYIYHKVYTIPQYVFIHAITAILALSMITTPQNLSTFGTLLTLIVYILAILNLSVFGIKKDLEDGSLDNLLIVENAYHITVAKIIGLFTVVIIPFILTIPIITILYNLTCDQIAKLLSSLLLFLQISSITTLTSIIQSYFYVNSYLISVIIIPLIIPGLIITGLIIEYSNNIENFLPILVGITLLFLSISVLLGEYLIKNIYNIQ</sequence>
<evidence type="ECO:0000256" key="1">
    <source>
        <dbReference type="ARBA" id="ARBA00004141"/>
    </source>
</evidence>
<feature type="transmembrane region" description="Helical" evidence="6">
    <location>
        <begin position="20"/>
        <end position="39"/>
    </location>
</feature>
<dbReference type="PATRIC" id="fig|1359184.3.peg.1614"/>
<evidence type="ECO:0000256" key="2">
    <source>
        <dbReference type="ARBA" id="ARBA00010544"/>
    </source>
</evidence>
<dbReference type="GO" id="GO:0016020">
    <property type="term" value="C:membrane"/>
    <property type="evidence" value="ECO:0007669"/>
    <property type="project" value="UniProtKB-SubCell"/>
</dbReference>
<feature type="transmembrane region" description="Helical" evidence="6">
    <location>
        <begin position="95"/>
        <end position="119"/>
    </location>
</feature>
<feature type="transmembrane region" description="Helical" evidence="6">
    <location>
        <begin position="131"/>
        <end position="151"/>
    </location>
</feature>
<evidence type="ECO:0000313" key="7">
    <source>
        <dbReference type="EMBL" id="KJV51857.1"/>
    </source>
</evidence>
<feature type="transmembrane region" description="Helical" evidence="6">
    <location>
        <begin position="157"/>
        <end position="177"/>
    </location>
</feature>
<comment type="similarity">
    <text evidence="2">Belongs to the CcmB/CycW/HelB family.</text>
</comment>
<keyword evidence="10" id="KW-1185">Reference proteome</keyword>
<dbReference type="Proteomes" id="UP000033769">
    <property type="component" value="Unassembled WGS sequence"/>
</dbReference>
<dbReference type="RefSeq" id="WP_047220814.1">
    <property type="nucleotide sequence ID" value="NZ_LS398551.1"/>
</dbReference>
<organism evidence="7 9">
    <name type="scientific">Orientia tsutsugamushi str. Gilliam</name>
    <dbReference type="NCBI Taxonomy" id="1359184"/>
    <lineage>
        <taxon>Bacteria</taxon>
        <taxon>Pseudomonadati</taxon>
        <taxon>Pseudomonadota</taxon>
        <taxon>Alphaproteobacteria</taxon>
        <taxon>Rickettsiales</taxon>
        <taxon>Rickettsiaceae</taxon>
        <taxon>Rickettsieae</taxon>
        <taxon>Orientia</taxon>
    </lineage>
</organism>
<evidence type="ECO:0000256" key="4">
    <source>
        <dbReference type="ARBA" id="ARBA00022989"/>
    </source>
</evidence>
<dbReference type="EMBL" id="LS398551">
    <property type="protein sequence ID" value="SPR13116.1"/>
    <property type="molecule type" value="Genomic_DNA"/>
</dbReference>
<evidence type="ECO:0000256" key="6">
    <source>
        <dbReference type="SAM" id="Phobius"/>
    </source>
</evidence>
<keyword evidence="4 6" id="KW-1133">Transmembrane helix</keyword>
<dbReference type="Pfam" id="PF03379">
    <property type="entry name" value="CcmB"/>
    <property type="match status" value="1"/>
</dbReference>
<proteinExistence type="inferred from homology"/>
<comment type="subcellular location">
    <subcellularLocation>
        <location evidence="1">Membrane</location>
        <topology evidence="1">Multi-pass membrane protein</topology>
    </subcellularLocation>
</comment>